<dbReference type="SUPFAM" id="SSF81383">
    <property type="entry name" value="F-box domain"/>
    <property type="match status" value="1"/>
</dbReference>
<dbReference type="PROSITE" id="PS50294">
    <property type="entry name" value="WD_REPEATS_REGION"/>
    <property type="match status" value="5"/>
</dbReference>
<keyword evidence="2" id="KW-0677">Repeat</keyword>
<dbReference type="InterPro" id="IPR036047">
    <property type="entry name" value="F-box-like_dom_sf"/>
</dbReference>
<feature type="repeat" description="WD" evidence="3">
    <location>
        <begin position="228"/>
        <end position="267"/>
    </location>
</feature>
<feature type="compositionally biased region" description="Polar residues" evidence="4">
    <location>
        <begin position="34"/>
        <end position="45"/>
    </location>
</feature>
<dbReference type="PROSITE" id="PS50082">
    <property type="entry name" value="WD_REPEATS_2"/>
    <property type="match status" value="6"/>
</dbReference>
<evidence type="ECO:0000256" key="3">
    <source>
        <dbReference type="PROSITE-ProRule" id="PRU00221"/>
    </source>
</evidence>
<feature type="repeat" description="WD" evidence="3">
    <location>
        <begin position="268"/>
        <end position="307"/>
    </location>
</feature>
<dbReference type="Pfam" id="PF00400">
    <property type="entry name" value="WD40"/>
    <property type="match status" value="7"/>
</dbReference>
<feature type="region of interest" description="Disordered" evidence="4">
    <location>
        <begin position="34"/>
        <end position="74"/>
    </location>
</feature>
<dbReference type="InterPro" id="IPR036322">
    <property type="entry name" value="WD40_repeat_dom_sf"/>
</dbReference>
<evidence type="ECO:0000259" key="5">
    <source>
        <dbReference type="PROSITE" id="PS50181"/>
    </source>
</evidence>
<keyword evidence="7" id="KW-1185">Reference proteome</keyword>
<dbReference type="Gene3D" id="1.20.1280.50">
    <property type="match status" value="1"/>
</dbReference>
<dbReference type="OrthoDB" id="19711at2759"/>
<dbReference type="InterPro" id="IPR019775">
    <property type="entry name" value="WD40_repeat_CS"/>
</dbReference>
<feature type="compositionally biased region" description="Basic residues" evidence="4">
    <location>
        <begin position="1"/>
        <end position="14"/>
    </location>
</feature>
<dbReference type="Gene3D" id="2.130.10.10">
    <property type="entry name" value="YVTN repeat-like/Quinoprotein amine dehydrogenase"/>
    <property type="match status" value="2"/>
</dbReference>
<sequence>MNFKGHRQYQHRHSQYNVNDDHRKYVEQNLQQQDPFNSNESQHSSRFLGYNVTPSTRPLPSSSRQRTRHHVEKRTSATLLTKRGSFYLPTAENDLISQLPFELILQIIQHLDLHSMLILGLVSRRWRSFSLIGEEWHRRMQQQGWKFHLPNYLQPYVSLDRIDWRYWYIQRYRLEQRWKLGRVNASFLSDHKDGVYCLQFDDRKIISGSRDRTIKIWDAVSFQCVRTLVGHEGSVLCLHYNQDYLVTGSSDATVIVWCMRELKQLTRIRGHTAKISEICFNDDYLISGSRDHTIRITRMKTWELVRVIPAHDGHINAIKLHGSHLLSASKDRTLRLWDIETGQLLQEYVGHDDAVSCAAFDGTTIVSGSLDKTIKIWNAQTGECLRTLEGHLGLVRALSFSQGRIVSAGYDQSIRVWDADTGECLLNYQDGHTAWVFDVKFDEKRIVSASQDRNILVMDFANGLDTRCIC</sequence>
<gene>
    <name evidence="6" type="ORF">DM01DRAFT_1332555</name>
</gene>
<dbReference type="PROSITE" id="PS50181">
    <property type="entry name" value="FBOX"/>
    <property type="match status" value="1"/>
</dbReference>
<dbReference type="Proteomes" id="UP000242146">
    <property type="component" value="Unassembled WGS sequence"/>
</dbReference>
<protein>
    <submittedName>
        <fullName evidence="6">WD40 repeat-like protein</fullName>
    </submittedName>
</protein>
<proteinExistence type="predicted"/>
<dbReference type="PANTHER" id="PTHR22847:SF745">
    <property type="entry name" value="F-BOX_WD REPEAT-CONTAINING PROTEIN 7"/>
    <property type="match status" value="1"/>
</dbReference>
<dbReference type="InterPro" id="IPR015943">
    <property type="entry name" value="WD40/YVTN_repeat-like_dom_sf"/>
</dbReference>
<evidence type="ECO:0000256" key="4">
    <source>
        <dbReference type="SAM" id="MobiDB-lite"/>
    </source>
</evidence>
<organism evidence="6 7">
    <name type="scientific">Hesseltinella vesiculosa</name>
    <dbReference type="NCBI Taxonomy" id="101127"/>
    <lineage>
        <taxon>Eukaryota</taxon>
        <taxon>Fungi</taxon>
        <taxon>Fungi incertae sedis</taxon>
        <taxon>Mucoromycota</taxon>
        <taxon>Mucoromycotina</taxon>
        <taxon>Mucoromycetes</taxon>
        <taxon>Mucorales</taxon>
        <taxon>Cunninghamellaceae</taxon>
        <taxon>Hesseltinella</taxon>
    </lineage>
</organism>
<evidence type="ECO:0000256" key="1">
    <source>
        <dbReference type="ARBA" id="ARBA00022574"/>
    </source>
</evidence>
<feature type="repeat" description="WD" evidence="3">
    <location>
        <begin position="188"/>
        <end position="227"/>
    </location>
</feature>
<dbReference type="EMBL" id="MCGT01000004">
    <property type="protein sequence ID" value="ORX60399.1"/>
    <property type="molecule type" value="Genomic_DNA"/>
</dbReference>
<dbReference type="PANTHER" id="PTHR22847">
    <property type="entry name" value="WD40 REPEAT PROTEIN"/>
    <property type="match status" value="1"/>
</dbReference>
<dbReference type="PRINTS" id="PR00320">
    <property type="entry name" value="GPROTEINBRPT"/>
</dbReference>
<dbReference type="Pfam" id="PF00646">
    <property type="entry name" value="F-box"/>
    <property type="match status" value="1"/>
</dbReference>
<dbReference type="SMART" id="SM00320">
    <property type="entry name" value="WD40"/>
    <property type="match status" value="7"/>
</dbReference>
<reference evidence="6 7" key="1">
    <citation type="submission" date="2016-07" db="EMBL/GenBank/DDBJ databases">
        <title>Pervasive Adenine N6-methylation of Active Genes in Fungi.</title>
        <authorList>
            <consortium name="DOE Joint Genome Institute"/>
            <person name="Mondo S.J."/>
            <person name="Dannebaum R.O."/>
            <person name="Kuo R.C."/>
            <person name="Labutti K."/>
            <person name="Haridas S."/>
            <person name="Kuo A."/>
            <person name="Salamov A."/>
            <person name="Ahrendt S.R."/>
            <person name="Lipzen A."/>
            <person name="Sullivan W."/>
            <person name="Andreopoulos W.B."/>
            <person name="Clum A."/>
            <person name="Lindquist E."/>
            <person name="Daum C."/>
            <person name="Ramamoorthy G.K."/>
            <person name="Gryganskyi A."/>
            <person name="Culley D."/>
            <person name="Magnuson J.K."/>
            <person name="James T.Y."/>
            <person name="O'Malley M.A."/>
            <person name="Stajich J.E."/>
            <person name="Spatafora J.W."/>
            <person name="Visel A."/>
            <person name="Grigoriev I.V."/>
        </authorList>
    </citation>
    <scope>NUCLEOTIDE SEQUENCE [LARGE SCALE GENOMIC DNA]</scope>
    <source>
        <strain evidence="6 7">NRRL 3301</strain>
    </source>
</reference>
<feature type="repeat" description="WD" evidence="3">
    <location>
        <begin position="388"/>
        <end position="427"/>
    </location>
</feature>
<evidence type="ECO:0000313" key="6">
    <source>
        <dbReference type="EMBL" id="ORX60399.1"/>
    </source>
</evidence>
<evidence type="ECO:0000313" key="7">
    <source>
        <dbReference type="Proteomes" id="UP000242146"/>
    </source>
</evidence>
<dbReference type="InterPro" id="IPR001810">
    <property type="entry name" value="F-box_dom"/>
</dbReference>
<dbReference type="InterPro" id="IPR020472">
    <property type="entry name" value="WD40_PAC1"/>
</dbReference>
<evidence type="ECO:0000256" key="2">
    <source>
        <dbReference type="ARBA" id="ARBA00022737"/>
    </source>
</evidence>
<dbReference type="PROSITE" id="PS00678">
    <property type="entry name" value="WD_REPEATS_1"/>
    <property type="match status" value="3"/>
</dbReference>
<accession>A0A1X2GSL3</accession>
<feature type="repeat" description="WD" evidence="3">
    <location>
        <begin position="308"/>
        <end position="347"/>
    </location>
</feature>
<keyword evidence="1 3" id="KW-0853">WD repeat</keyword>
<dbReference type="SMART" id="SM00256">
    <property type="entry name" value="FBOX"/>
    <property type="match status" value="1"/>
</dbReference>
<dbReference type="CDD" id="cd00200">
    <property type="entry name" value="WD40"/>
    <property type="match status" value="1"/>
</dbReference>
<feature type="region of interest" description="Disordered" evidence="4">
    <location>
        <begin position="1"/>
        <end position="20"/>
    </location>
</feature>
<feature type="domain" description="F-box" evidence="5">
    <location>
        <begin position="93"/>
        <end position="139"/>
    </location>
</feature>
<feature type="compositionally biased region" description="Low complexity" evidence="4">
    <location>
        <begin position="53"/>
        <end position="64"/>
    </location>
</feature>
<dbReference type="STRING" id="101127.A0A1X2GSL3"/>
<name>A0A1X2GSL3_9FUNG</name>
<dbReference type="SUPFAM" id="SSF50978">
    <property type="entry name" value="WD40 repeat-like"/>
    <property type="match status" value="1"/>
</dbReference>
<dbReference type="AlphaFoldDB" id="A0A1X2GSL3"/>
<feature type="repeat" description="WD" evidence="3">
    <location>
        <begin position="348"/>
        <end position="387"/>
    </location>
</feature>
<comment type="caution">
    <text evidence="6">The sequence shown here is derived from an EMBL/GenBank/DDBJ whole genome shotgun (WGS) entry which is preliminary data.</text>
</comment>
<dbReference type="InterPro" id="IPR001680">
    <property type="entry name" value="WD40_rpt"/>
</dbReference>